<evidence type="ECO:0000259" key="2">
    <source>
        <dbReference type="Pfam" id="PF14303"/>
    </source>
</evidence>
<dbReference type="Proteomes" id="UP000595140">
    <property type="component" value="Unassembled WGS sequence"/>
</dbReference>
<proteinExistence type="predicted"/>
<reference evidence="3 4" key="1">
    <citation type="submission" date="2018-04" db="EMBL/GenBank/DDBJ databases">
        <authorList>
            <person name="Vogel A."/>
        </authorList>
    </citation>
    <scope>NUCLEOTIDE SEQUENCE [LARGE SCALE GENOMIC DNA]</scope>
</reference>
<gene>
    <name evidence="3" type="ORF">CCAM_LOCUS40814</name>
</gene>
<evidence type="ECO:0000313" key="3">
    <source>
        <dbReference type="EMBL" id="VFQ99038.1"/>
    </source>
</evidence>
<feature type="compositionally biased region" description="Basic residues" evidence="1">
    <location>
        <begin position="35"/>
        <end position="44"/>
    </location>
</feature>
<feature type="region of interest" description="Disordered" evidence="1">
    <location>
        <begin position="35"/>
        <end position="56"/>
    </location>
</feature>
<keyword evidence="4" id="KW-1185">Reference proteome</keyword>
<dbReference type="Pfam" id="PF14303">
    <property type="entry name" value="NAM-associated"/>
    <property type="match status" value="1"/>
</dbReference>
<evidence type="ECO:0000256" key="1">
    <source>
        <dbReference type="SAM" id="MobiDB-lite"/>
    </source>
</evidence>
<name>A0A484NFJ2_9ASTE</name>
<dbReference type="AlphaFoldDB" id="A0A484NFJ2"/>
<dbReference type="EMBL" id="OOIL02006641">
    <property type="protein sequence ID" value="VFQ99038.1"/>
    <property type="molecule type" value="Genomic_DNA"/>
</dbReference>
<sequence>MENDGRSFTELLLQGEITNRITDIDSIARNLQRPMGRKAAKRLRNGQGENNMPPPHVVALTDAVQRIAAVREREAEQRILAEQARMYAEEARARADEDRLMMIDTSIISDPIRRRYFEDRIAEVMRKRGYN</sequence>
<dbReference type="InterPro" id="IPR029466">
    <property type="entry name" value="NAM-associated_C"/>
</dbReference>
<protein>
    <recommendedName>
        <fullName evidence="2">No apical meristem-associated C-terminal domain-containing protein</fullName>
    </recommendedName>
</protein>
<evidence type="ECO:0000313" key="4">
    <source>
        <dbReference type="Proteomes" id="UP000595140"/>
    </source>
</evidence>
<feature type="domain" description="No apical meristem-associated C-terminal" evidence="2">
    <location>
        <begin position="20"/>
        <end position="118"/>
    </location>
</feature>
<accession>A0A484NFJ2</accession>
<organism evidence="3 4">
    <name type="scientific">Cuscuta campestris</name>
    <dbReference type="NCBI Taxonomy" id="132261"/>
    <lineage>
        <taxon>Eukaryota</taxon>
        <taxon>Viridiplantae</taxon>
        <taxon>Streptophyta</taxon>
        <taxon>Embryophyta</taxon>
        <taxon>Tracheophyta</taxon>
        <taxon>Spermatophyta</taxon>
        <taxon>Magnoliopsida</taxon>
        <taxon>eudicotyledons</taxon>
        <taxon>Gunneridae</taxon>
        <taxon>Pentapetalae</taxon>
        <taxon>asterids</taxon>
        <taxon>lamiids</taxon>
        <taxon>Solanales</taxon>
        <taxon>Convolvulaceae</taxon>
        <taxon>Cuscuteae</taxon>
        <taxon>Cuscuta</taxon>
        <taxon>Cuscuta subgen. Grammica</taxon>
        <taxon>Cuscuta sect. Cleistogrammica</taxon>
    </lineage>
</organism>